<evidence type="ECO:0000313" key="2">
    <source>
        <dbReference type="Proteomes" id="UP000838756"/>
    </source>
</evidence>
<gene>
    <name evidence="1" type="primary">jg1458</name>
    <name evidence="1" type="ORF">PAEG_LOCUS13849</name>
</gene>
<accession>A0A8S4RGL0</accession>
<name>A0A8S4RGL0_9NEOP</name>
<keyword evidence="2" id="KW-1185">Reference proteome</keyword>
<sequence>MAGQLIVDEFLCFVQNKIDVLDELSVIQICATNFTDVEVETGKSTLYGLCSDGLRNIQRKGDDKKKKCIKDVIKLLKEVDPNSLPIFVARDLGRLPPVSFDYVDVTRLLKDMSSMKAELMTLKAHFSSELLEIRTACQSCKSGDNKALQISVTPKNVQSMTPSKTLPPVPLAARIDECSADSLQSPTYRDVVFRTDRQAKSARMQRVTSGQSGLTPTVTAASDAASVNVLLPSEDKNEPYTLVVNKKRKLKNMRGTSITNCKIQVADSQCSIYVSRAKKSVTVDDMLEHIADMGEQCISIEQLKQFNETSFNSFKVTIS</sequence>
<evidence type="ECO:0000313" key="1">
    <source>
        <dbReference type="EMBL" id="CAH2236455.1"/>
    </source>
</evidence>
<dbReference type="AlphaFoldDB" id="A0A8S4RGL0"/>
<proteinExistence type="predicted"/>
<dbReference type="Proteomes" id="UP000838756">
    <property type="component" value="Unassembled WGS sequence"/>
</dbReference>
<comment type="caution">
    <text evidence="1">The sequence shown here is derived from an EMBL/GenBank/DDBJ whole genome shotgun (WGS) entry which is preliminary data.</text>
</comment>
<feature type="non-terminal residue" evidence="1">
    <location>
        <position position="319"/>
    </location>
</feature>
<protein>
    <submittedName>
        <fullName evidence="1">Jg1458 protein</fullName>
    </submittedName>
</protein>
<reference evidence="1" key="1">
    <citation type="submission" date="2022-03" db="EMBL/GenBank/DDBJ databases">
        <authorList>
            <person name="Lindestad O."/>
        </authorList>
    </citation>
    <scope>NUCLEOTIDE SEQUENCE</scope>
</reference>
<dbReference type="OrthoDB" id="7323539at2759"/>
<dbReference type="EMBL" id="CAKXAJ010025205">
    <property type="protein sequence ID" value="CAH2236455.1"/>
    <property type="molecule type" value="Genomic_DNA"/>
</dbReference>
<organism evidence="1 2">
    <name type="scientific">Pararge aegeria aegeria</name>
    <dbReference type="NCBI Taxonomy" id="348720"/>
    <lineage>
        <taxon>Eukaryota</taxon>
        <taxon>Metazoa</taxon>
        <taxon>Ecdysozoa</taxon>
        <taxon>Arthropoda</taxon>
        <taxon>Hexapoda</taxon>
        <taxon>Insecta</taxon>
        <taxon>Pterygota</taxon>
        <taxon>Neoptera</taxon>
        <taxon>Endopterygota</taxon>
        <taxon>Lepidoptera</taxon>
        <taxon>Glossata</taxon>
        <taxon>Ditrysia</taxon>
        <taxon>Papilionoidea</taxon>
        <taxon>Nymphalidae</taxon>
        <taxon>Satyrinae</taxon>
        <taxon>Satyrini</taxon>
        <taxon>Parargina</taxon>
        <taxon>Pararge</taxon>
    </lineage>
</organism>